<dbReference type="OrthoDB" id="7619808at2"/>
<organism evidence="2 3">
    <name type="scientific">Octadecabacter ascidiaceicola</name>
    <dbReference type="NCBI Taxonomy" id="1655543"/>
    <lineage>
        <taxon>Bacteria</taxon>
        <taxon>Pseudomonadati</taxon>
        <taxon>Pseudomonadota</taxon>
        <taxon>Alphaproteobacteria</taxon>
        <taxon>Rhodobacterales</taxon>
        <taxon>Roseobacteraceae</taxon>
        <taxon>Octadecabacter</taxon>
    </lineage>
</organism>
<name>A0A238K5X9_9RHOB</name>
<proteinExistence type="predicted"/>
<evidence type="ECO:0000313" key="3">
    <source>
        <dbReference type="Proteomes" id="UP000203464"/>
    </source>
</evidence>
<dbReference type="RefSeq" id="WP_093995986.1">
    <property type="nucleotide sequence ID" value="NZ_FXYD01000002.1"/>
</dbReference>
<dbReference type="EMBL" id="FXYD01000002">
    <property type="protein sequence ID" value="SMX37844.1"/>
    <property type="molecule type" value="Genomic_DNA"/>
</dbReference>
<reference evidence="3" key="1">
    <citation type="submission" date="2017-05" db="EMBL/GenBank/DDBJ databases">
        <authorList>
            <person name="Rodrigo-Torres L."/>
            <person name="Arahal R. D."/>
            <person name="Lucena T."/>
        </authorList>
    </citation>
    <scope>NUCLEOTIDE SEQUENCE [LARGE SCALE GENOMIC DNA]</scope>
    <source>
        <strain evidence="3">CECT 8868</strain>
    </source>
</reference>
<gene>
    <name evidence="2" type="ORF">OCA8868_01585</name>
</gene>
<dbReference type="Proteomes" id="UP000203464">
    <property type="component" value="Unassembled WGS sequence"/>
</dbReference>
<sequence length="107" mass="11594">MDETTKSTIIETVVARAKDLRPGIYIGSKYGGTTFVTDPAQPDSISLVGGVYAYKDYVSVEFSKGAEFDDPNGLLEGKGKARRHVKLRSLGDLDFKNVVGFLSQAFA</sequence>
<dbReference type="SUPFAM" id="SSF159888">
    <property type="entry name" value="YdhG-like"/>
    <property type="match status" value="1"/>
</dbReference>
<evidence type="ECO:0000313" key="2">
    <source>
        <dbReference type="EMBL" id="SMX37844.1"/>
    </source>
</evidence>
<feature type="domain" description="YdhG-like" evidence="1">
    <location>
        <begin position="27"/>
        <end position="105"/>
    </location>
</feature>
<dbReference type="AlphaFoldDB" id="A0A238K5X9"/>
<protein>
    <recommendedName>
        <fullName evidence="1">YdhG-like domain-containing protein</fullName>
    </recommendedName>
</protein>
<keyword evidence="3" id="KW-1185">Reference proteome</keyword>
<dbReference type="InterPro" id="IPR014922">
    <property type="entry name" value="YdhG-like"/>
</dbReference>
<evidence type="ECO:0000259" key="1">
    <source>
        <dbReference type="Pfam" id="PF08818"/>
    </source>
</evidence>
<accession>A0A238K5X9</accession>
<dbReference type="Pfam" id="PF08818">
    <property type="entry name" value="DUF1801"/>
    <property type="match status" value="1"/>
</dbReference>